<reference evidence="2" key="1">
    <citation type="submission" date="2022-04" db="EMBL/GenBank/DDBJ databases">
        <title>A functionally conserved STORR gene fusion in Papaver species that diverged 16.8 million years ago.</title>
        <authorList>
            <person name="Catania T."/>
        </authorList>
    </citation>
    <scope>NUCLEOTIDE SEQUENCE</scope>
    <source>
        <strain evidence="2">S-188037</strain>
    </source>
</reference>
<gene>
    <name evidence="2" type="ORF">MKW98_032092</name>
</gene>
<proteinExistence type="predicted"/>
<sequence>VDTANLKLSQHISDSDSSQSSEIETDPYETSNQRLDCSQVPIGATVEYMAGHYMLWSACYGPCS</sequence>
<keyword evidence="3" id="KW-1185">Reference proteome</keyword>
<dbReference type="AlphaFoldDB" id="A0AAD4XE50"/>
<dbReference type="Proteomes" id="UP001202328">
    <property type="component" value="Unassembled WGS sequence"/>
</dbReference>
<accession>A0AAD4XE50</accession>
<organism evidence="2 3">
    <name type="scientific">Papaver atlanticum</name>
    <dbReference type="NCBI Taxonomy" id="357466"/>
    <lineage>
        <taxon>Eukaryota</taxon>
        <taxon>Viridiplantae</taxon>
        <taxon>Streptophyta</taxon>
        <taxon>Embryophyta</taxon>
        <taxon>Tracheophyta</taxon>
        <taxon>Spermatophyta</taxon>
        <taxon>Magnoliopsida</taxon>
        <taxon>Ranunculales</taxon>
        <taxon>Papaveraceae</taxon>
        <taxon>Papaveroideae</taxon>
        <taxon>Papaver</taxon>
    </lineage>
</organism>
<feature type="region of interest" description="Disordered" evidence="1">
    <location>
        <begin position="1"/>
        <end position="32"/>
    </location>
</feature>
<evidence type="ECO:0000313" key="2">
    <source>
        <dbReference type="EMBL" id="KAI3903438.1"/>
    </source>
</evidence>
<name>A0AAD4XE50_9MAGN</name>
<comment type="caution">
    <text evidence="2">The sequence shown here is derived from an EMBL/GenBank/DDBJ whole genome shotgun (WGS) entry which is preliminary data.</text>
</comment>
<dbReference type="Gene3D" id="3.30.70.1170">
    <property type="entry name" value="Sun protein, domain 3"/>
    <property type="match status" value="1"/>
</dbReference>
<feature type="compositionally biased region" description="Low complexity" evidence="1">
    <location>
        <begin position="9"/>
        <end position="22"/>
    </location>
</feature>
<evidence type="ECO:0000256" key="1">
    <source>
        <dbReference type="SAM" id="MobiDB-lite"/>
    </source>
</evidence>
<protein>
    <submittedName>
        <fullName evidence="2">Uncharacterized protein</fullName>
    </submittedName>
</protein>
<evidence type="ECO:0000313" key="3">
    <source>
        <dbReference type="Proteomes" id="UP001202328"/>
    </source>
</evidence>
<feature type="non-terminal residue" evidence="2">
    <location>
        <position position="64"/>
    </location>
</feature>
<dbReference type="EMBL" id="JAJJMB010011222">
    <property type="protein sequence ID" value="KAI3903438.1"/>
    <property type="molecule type" value="Genomic_DNA"/>
</dbReference>